<organism evidence="1">
    <name type="scientific">Anguilla anguilla</name>
    <name type="common">European freshwater eel</name>
    <name type="synonym">Muraena anguilla</name>
    <dbReference type="NCBI Taxonomy" id="7936"/>
    <lineage>
        <taxon>Eukaryota</taxon>
        <taxon>Metazoa</taxon>
        <taxon>Chordata</taxon>
        <taxon>Craniata</taxon>
        <taxon>Vertebrata</taxon>
        <taxon>Euteleostomi</taxon>
        <taxon>Actinopterygii</taxon>
        <taxon>Neopterygii</taxon>
        <taxon>Teleostei</taxon>
        <taxon>Anguilliformes</taxon>
        <taxon>Anguillidae</taxon>
        <taxon>Anguilla</taxon>
    </lineage>
</organism>
<sequence length="36" mass="4319">MWKLYNWVKKKEPFMMTRCLFDSSETVSHPPQTSGK</sequence>
<reference evidence="1" key="1">
    <citation type="submission" date="2014-11" db="EMBL/GenBank/DDBJ databases">
        <authorList>
            <person name="Amaro Gonzalez C."/>
        </authorList>
    </citation>
    <scope>NUCLEOTIDE SEQUENCE</scope>
</reference>
<reference evidence="1" key="2">
    <citation type="journal article" date="2015" name="Fish Shellfish Immunol.">
        <title>Early steps in the European eel (Anguilla anguilla)-Vibrio vulnificus interaction in the gills: Role of the RtxA13 toxin.</title>
        <authorList>
            <person name="Callol A."/>
            <person name="Pajuelo D."/>
            <person name="Ebbesson L."/>
            <person name="Teles M."/>
            <person name="MacKenzie S."/>
            <person name="Amaro C."/>
        </authorList>
    </citation>
    <scope>NUCLEOTIDE SEQUENCE</scope>
</reference>
<accession>A0A0E9S6N7</accession>
<evidence type="ECO:0000313" key="1">
    <source>
        <dbReference type="EMBL" id="JAH36305.1"/>
    </source>
</evidence>
<name>A0A0E9S6N7_ANGAN</name>
<dbReference type="EMBL" id="GBXM01072272">
    <property type="protein sequence ID" value="JAH36305.1"/>
    <property type="molecule type" value="Transcribed_RNA"/>
</dbReference>
<dbReference type="AlphaFoldDB" id="A0A0E9S6N7"/>
<protein>
    <submittedName>
        <fullName evidence="1">Uncharacterized protein</fullName>
    </submittedName>
</protein>
<proteinExistence type="predicted"/>